<protein>
    <submittedName>
        <fullName evidence="1">DUF1064 domain-containing protein</fullName>
    </submittedName>
</protein>
<proteinExistence type="predicted"/>
<evidence type="ECO:0000313" key="1">
    <source>
        <dbReference type="EMBL" id="AXC50042.1"/>
    </source>
</evidence>
<reference evidence="2" key="1">
    <citation type="submission" date="2018-07" db="EMBL/GenBank/DDBJ databases">
        <title>Genome sequencing of Paracoccus sp. SC2-6.</title>
        <authorList>
            <person name="Heo J."/>
            <person name="Kim S.-J."/>
            <person name="Kwon S.-W."/>
        </authorList>
    </citation>
    <scope>NUCLEOTIDE SEQUENCE [LARGE SCALE GENOMIC DNA]</scope>
    <source>
        <strain evidence="2">SC2-6</strain>
    </source>
</reference>
<gene>
    <name evidence="1" type="ORF">DRW48_10375</name>
</gene>
<accession>A0A344PKY7</accession>
<dbReference type="OrthoDB" id="7562115at2"/>
<dbReference type="RefSeq" id="WP_114076361.1">
    <property type="nucleotide sequence ID" value="NZ_CP030918.1"/>
</dbReference>
<organism evidence="1 2">
    <name type="scientific">Paracoccus suum</name>
    <dbReference type="NCBI Taxonomy" id="2259340"/>
    <lineage>
        <taxon>Bacteria</taxon>
        <taxon>Pseudomonadati</taxon>
        <taxon>Pseudomonadota</taxon>
        <taxon>Alphaproteobacteria</taxon>
        <taxon>Rhodobacterales</taxon>
        <taxon>Paracoccaceae</taxon>
        <taxon>Paracoccus</taxon>
    </lineage>
</organism>
<dbReference type="InterPro" id="IPR009414">
    <property type="entry name" value="DUF1064"/>
</dbReference>
<sequence length="115" mass="13202">MTRRGFKKFGNIPVEYDGMRFDSQREMARYAALKLLEKGGAIRDLRRQVRLPLEGRDGPVRFQPSNRVAVYVADFVYFDTARGLEVIEDAKGHRTPEYKLKRAILAAQGVEIIET</sequence>
<dbReference type="Pfam" id="PF06356">
    <property type="entry name" value="DUF1064"/>
    <property type="match status" value="1"/>
</dbReference>
<evidence type="ECO:0000313" key="2">
    <source>
        <dbReference type="Proteomes" id="UP000252023"/>
    </source>
</evidence>
<dbReference type="Proteomes" id="UP000252023">
    <property type="component" value="Chromosome"/>
</dbReference>
<name>A0A344PKY7_9RHOB</name>
<keyword evidence="2" id="KW-1185">Reference proteome</keyword>
<dbReference type="EMBL" id="CP030918">
    <property type="protein sequence ID" value="AXC50042.1"/>
    <property type="molecule type" value="Genomic_DNA"/>
</dbReference>
<dbReference type="AlphaFoldDB" id="A0A344PKY7"/>
<dbReference type="KEGG" id="pars:DRW48_10375"/>